<accession>A0ABC8VXY1</accession>
<dbReference type="Pfam" id="PF04578">
    <property type="entry name" value="DUF594"/>
    <property type="match status" value="1"/>
</dbReference>
<dbReference type="PANTHER" id="PTHR31325">
    <property type="entry name" value="OS01G0798800 PROTEIN-RELATED"/>
    <property type="match status" value="1"/>
</dbReference>
<feature type="transmembrane region" description="Helical" evidence="2">
    <location>
        <begin position="54"/>
        <end position="77"/>
    </location>
</feature>
<keyword evidence="2" id="KW-1133">Transmembrane helix</keyword>
<keyword evidence="5" id="KW-1185">Reference proteome</keyword>
<dbReference type="AlphaFoldDB" id="A0ABC8VXY1"/>
<dbReference type="EMBL" id="OZ075121">
    <property type="protein sequence ID" value="CAL4898772.1"/>
    <property type="molecule type" value="Genomic_DNA"/>
</dbReference>
<organism evidence="4 5">
    <name type="scientific">Urochloa decumbens</name>
    <dbReference type="NCBI Taxonomy" id="240449"/>
    <lineage>
        <taxon>Eukaryota</taxon>
        <taxon>Viridiplantae</taxon>
        <taxon>Streptophyta</taxon>
        <taxon>Embryophyta</taxon>
        <taxon>Tracheophyta</taxon>
        <taxon>Spermatophyta</taxon>
        <taxon>Magnoliopsida</taxon>
        <taxon>Liliopsida</taxon>
        <taxon>Poales</taxon>
        <taxon>Poaceae</taxon>
        <taxon>PACMAD clade</taxon>
        <taxon>Panicoideae</taxon>
        <taxon>Panicodae</taxon>
        <taxon>Paniceae</taxon>
        <taxon>Melinidinae</taxon>
        <taxon>Urochloa</taxon>
    </lineage>
</organism>
<dbReference type="InterPro" id="IPR025315">
    <property type="entry name" value="DUF4220"/>
</dbReference>
<feature type="transmembrane region" description="Helical" evidence="2">
    <location>
        <begin position="128"/>
        <end position="147"/>
    </location>
</feature>
<protein>
    <recommendedName>
        <fullName evidence="3">DUF4220 domain-containing protein</fullName>
    </recommendedName>
</protein>
<proteinExistence type="predicted"/>
<sequence length="754" mass="85955">MEKCMDARNMVDLSGAVDWWNEWQLRVLALGSLCAQYLLAFLGRKRKSRIPASWRFSIWFSYLATDALAIYALAALFNRRNKLHSNPAPHGDNHLEMLWAPILLMHIGGQVIITAYNIEDNELWKRHVVTVVAQVTVALYVFIKAWSSSSKRISAAAICILILATIRCLEKPWAFRRASFNNLITSFDRASTTTPSLEDQMNLQAYIQEARNIVQENNPPPELDISRQSMPYFNCEASITRAHGNLFVDLPYPYPERLEHLRSFWLLDEDMFYSSIEQGLSNMFNCLYTKDVKGFLSHSFFGTIFVAAVCYALPGWPTTYHKLLDEGYSKSYVLITSFLLYGTLILDIFHSIATTRLLASWEATVSQHNLITFFARSRRHTWLLRIAAKWLCQDWIDQYWCLEPCDSSSIRALTELVRDNVKRWWTDRITDADSYRKVNDANGHWTLECQGCKCKQMLEWSLENPFDENILIWHVATDFCLHATGTRVDTHHDSRCRCREISNYMMHLLFANPEMLMPGSRKNLLTAANKELDDMFKNEDPPVDRELLMNAIDEKLRVRSGRGGFIGYSWTLAQRLMGLDEKMWTVIEGVWVEMLCFSASRSRGYLHAKSLGSGGEFLSYIWLLWAYAGMETFSERLQRRQHRQSRGDDDSGPSSSQCTNPVKADNASASSPASKGKDPVKEEEDDVIPSTSQGIGPVKEDDNAASAASSSEGKGTVMEEADADTTQLAFQREETACEIEIVVDSPPKPELHTS</sequence>
<feature type="transmembrane region" description="Helical" evidence="2">
    <location>
        <begin position="153"/>
        <end position="169"/>
    </location>
</feature>
<evidence type="ECO:0000259" key="3">
    <source>
        <dbReference type="Pfam" id="PF13968"/>
    </source>
</evidence>
<reference evidence="5" key="1">
    <citation type="submission" date="2024-06" db="EMBL/GenBank/DDBJ databases">
        <authorList>
            <person name="Ryan C."/>
        </authorList>
    </citation>
    <scope>NUCLEOTIDE SEQUENCE [LARGE SCALE GENOMIC DNA]</scope>
</reference>
<evidence type="ECO:0000313" key="4">
    <source>
        <dbReference type="EMBL" id="CAL4898772.1"/>
    </source>
</evidence>
<gene>
    <name evidence="4" type="ORF">URODEC1_LOCUS7905</name>
</gene>
<keyword evidence="2" id="KW-0812">Transmembrane</keyword>
<evidence type="ECO:0000313" key="5">
    <source>
        <dbReference type="Proteomes" id="UP001497457"/>
    </source>
</evidence>
<evidence type="ECO:0000256" key="2">
    <source>
        <dbReference type="SAM" id="Phobius"/>
    </source>
</evidence>
<dbReference type="InterPro" id="IPR007658">
    <property type="entry name" value="DUF594"/>
</dbReference>
<feature type="domain" description="DUF4220" evidence="3">
    <location>
        <begin position="59"/>
        <end position="426"/>
    </location>
</feature>
<feature type="transmembrane region" description="Helical" evidence="2">
    <location>
        <begin position="97"/>
        <end position="116"/>
    </location>
</feature>
<keyword evidence="2" id="KW-0472">Membrane</keyword>
<dbReference type="Proteomes" id="UP001497457">
    <property type="component" value="Chromosome 11b"/>
</dbReference>
<dbReference type="Pfam" id="PF13968">
    <property type="entry name" value="DUF4220"/>
    <property type="match status" value="1"/>
</dbReference>
<evidence type="ECO:0000256" key="1">
    <source>
        <dbReference type="SAM" id="MobiDB-lite"/>
    </source>
</evidence>
<feature type="transmembrane region" description="Helical" evidence="2">
    <location>
        <begin position="295"/>
        <end position="316"/>
    </location>
</feature>
<feature type="transmembrane region" description="Helical" evidence="2">
    <location>
        <begin position="331"/>
        <end position="349"/>
    </location>
</feature>
<feature type="region of interest" description="Disordered" evidence="1">
    <location>
        <begin position="638"/>
        <end position="725"/>
    </location>
</feature>
<reference evidence="4 5" key="2">
    <citation type="submission" date="2024-10" db="EMBL/GenBank/DDBJ databases">
        <authorList>
            <person name="Ryan C."/>
        </authorList>
    </citation>
    <scope>NUCLEOTIDE SEQUENCE [LARGE SCALE GENOMIC DNA]</scope>
</reference>
<name>A0ABC8VXY1_9POAL</name>